<feature type="region of interest" description="Disordered" evidence="1">
    <location>
        <begin position="28"/>
        <end position="88"/>
    </location>
</feature>
<evidence type="ECO:0000313" key="5">
    <source>
        <dbReference type="RefSeq" id="XP_053537262.1"/>
    </source>
</evidence>
<evidence type="ECO:0000313" key="9">
    <source>
        <dbReference type="RefSeq" id="XP_053537266.1"/>
    </source>
</evidence>
<feature type="compositionally biased region" description="Low complexity" evidence="1">
    <location>
        <begin position="48"/>
        <end position="58"/>
    </location>
</feature>
<evidence type="ECO:0000313" key="10">
    <source>
        <dbReference type="RefSeq" id="XP_053537267.1"/>
    </source>
</evidence>
<keyword evidence="2" id="KW-1185">Reference proteome</keyword>
<reference evidence="3 4" key="2">
    <citation type="submission" date="2025-04" db="UniProtKB">
        <authorList>
            <consortium name="RefSeq"/>
        </authorList>
    </citation>
    <scope>IDENTIFICATION</scope>
    <source>
        <tissue evidence="3 4">Blood</tissue>
    </source>
</reference>
<dbReference type="Proteomes" id="UP000221080">
    <property type="component" value="Chromosome 7"/>
</dbReference>
<evidence type="ECO:0000313" key="4">
    <source>
        <dbReference type="RefSeq" id="XP_053537261.1"/>
    </source>
</evidence>
<dbReference type="RefSeq" id="XP_053537266.1">
    <property type="nucleotide sequence ID" value="XM_053681291.1"/>
</dbReference>
<dbReference type="GeneID" id="108267367"/>
<protein>
    <submittedName>
        <fullName evidence="3 4">Uncharacterized protein LOC108267367</fullName>
    </submittedName>
</protein>
<dbReference type="AlphaFoldDB" id="A0A9F7RIC4"/>
<dbReference type="RefSeq" id="XP_053537267.1">
    <property type="nucleotide sequence ID" value="XM_053681292.1"/>
</dbReference>
<dbReference type="RefSeq" id="XP_053537264.1">
    <property type="nucleotide sequence ID" value="XM_053681289.1"/>
</dbReference>
<dbReference type="RefSeq" id="XP_053537262.1">
    <property type="nucleotide sequence ID" value="XM_053681287.1"/>
</dbReference>
<dbReference type="RefSeq" id="XP_053537260.1">
    <property type="nucleotide sequence ID" value="XM_053681285.1"/>
</dbReference>
<sequence>MLSTHSLLVRRELGFRASRIWAGCCRGSQPASYGRKDSRMDLEEEPETSAALSLALSSRSGSTPDFRAHLATPPSPMESQNTLADSEDPVEGAIAPKINSSSQAYKELLEVITRAVEKFNIDWPREEEVACSRLDECFLSSENKYKAPSHCRKLPLFPEVHDEISCFYRTPYTSRVYNPAASDYSAVFGSEQYGYLAMPKVEEVLASHLFPSTAGNLGRPTLPSKPCKATSALVGKAYMAVGLACGSLPTINLSGMGDKDKVSLLNTPVKPSGLFGGAVNAIADMFSEAKQQTATFSQFLPHRVEFARASMSGARASANARETQKTNVAGASPRRKPVGPGAHSHSLQRGLI</sequence>
<dbReference type="OrthoDB" id="8948664at2759"/>
<accession>A0A9F7RIC4</accession>
<evidence type="ECO:0000313" key="8">
    <source>
        <dbReference type="RefSeq" id="XP_053537265.1"/>
    </source>
</evidence>
<dbReference type="RefSeq" id="XP_053537265.1">
    <property type="nucleotide sequence ID" value="XM_053681290.1"/>
</dbReference>
<dbReference type="KEGG" id="ipu:108267367"/>
<gene>
    <name evidence="3 4 5 6 7 8 9 10" type="primary">LOC108267367</name>
</gene>
<evidence type="ECO:0000313" key="6">
    <source>
        <dbReference type="RefSeq" id="XP_053537263.1"/>
    </source>
</evidence>
<proteinExistence type="predicted"/>
<evidence type="ECO:0000313" key="7">
    <source>
        <dbReference type="RefSeq" id="XP_053537264.1"/>
    </source>
</evidence>
<name>A0A9F7RIC4_ICTPU</name>
<evidence type="ECO:0000313" key="2">
    <source>
        <dbReference type="Proteomes" id="UP000221080"/>
    </source>
</evidence>
<evidence type="ECO:0000313" key="3">
    <source>
        <dbReference type="RefSeq" id="XP_053537260.1"/>
    </source>
</evidence>
<organism evidence="2 9">
    <name type="scientific">Ictalurus punctatus</name>
    <name type="common">Channel catfish</name>
    <name type="synonym">Silurus punctatus</name>
    <dbReference type="NCBI Taxonomy" id="7998"/>
    <lineage>
        <taxon>Eukaryota</taxon>
        <taxon>Metazoa</taxon>
        <taxon>Chordata</taxon>
        <taxon>Craniata</taxon>
        <taxon>Vertebrata</taxon>
        <taxon>Euteleostomi</taxon>
        <taxon>Actinopterygii</taxon>
        <taxon>Neopterygii</taxon>
        <taxon>Teleostei</taxon>
        <taxon>Ostariophysi</taxon>
        <taxon>Siluriformes</taxon>
        <taxon>Ictaluridae</taxon>
        <taxon>Ictalurus</taxon>
    </lineage>
</organism>
<evidence type="ECO:0000256" key="1">
    <source>
        <dbReference type="SAM" id="MobiDB-lite"/>
    </source>
</evidence>
<dbReference type="RefSeq" id="XP_053537261.1">
    <property type="nucleotide sequence ID" value="XM_053681286.1"/>
</dbReference>
<reference evidence="2" key="1">
    <citation type="journal article" date="2016" name="Nat. Commun.">
        <title>The channel catfish genome sequence provides insights into the evolution of scale formation in teleosts.</title>
        <authorList>
            <person name="Liu Z."/>
            <person name="Liu S."/>
            <person name="Yao J."/>
            <person name="Bao L."/>
            <person name="Zhang J."/>
            <person name="Li Y."/>
            <person name="Jiang C."/>
            <person name="Sun L."/>
            <person name="Wang R."/>
            <person name="Zhang Y."/>
            <person name="Zhou T."/>
            <person name="Zeng Q."/>
            <person name="Fu Q."/>
            <person name="Gao S."/>
            <person name="Li N."/>
            <person name="Koren S."/>
            <person name="Jiang Y."/>
            <person name="Zimin A."/>
            <person name="Xu P."/>
            <person name="Phillippy A.M."/>
            <person name="Geng X."/>
            <person name="Song L."/>
            <person name="Sun F."/>
            <person name="Li C."/>
            <person name="Wang X."/>
            <person name="Chen A."/>
            <person name="Jin Y."/>
            <person name="Yuan Z."/>
            <person name="Yang Y."/>
            <person name="Tan S."/>
            <person name="Peatman E."/>
            <person name="Lu J."/>
            <person name="Qin Z."/>
            <person name="Dunham R."/>
            <person name="Li Z."/>
            <person name="Sonstegard T."/>
            <person name="Feng J."/>
            <person name="Danzmann R.G."/>
            <person name="Schroeder S."/>
            <person name="Scheffler B."/>
            <person name="Duke M.V."/>
            <person name="Ballard L."/>
            <person name="Kucuktas H."/>
            <person name="Kaltenboeck L."/>
            <person name="Liu H."/>
            <person name="Armbruster J."/>
            <person name="Xie Y."/>
            <person name="Kirby M.L."/>
            <person name="Tian Y."/>
            <person name="Flanagan M.E."/>
            <person name="Mu W."/>
            <person name="Waldbieser G.C."/>
        </authorList>
    </citation>
    <scope>NUCLEOTIDE SEQUENCE [LARGE SCALE GENOMIC DNA]</scope>
    <source>
        <strain evidence="2">SDA103</strain>
    </source>
</reference>
<dbReference type="RefSeq" id="XP_053537263.1">
    <property type="nucleotide sequence ID" value="XM_053681288.1"/>
</dbReference>
<feature type="region of interest" description="Disordered" evidence="1">
    <location>
        <begin position="315"/>
        <end position="352"/>
    </location>
</feature>